<reference evidence="2" key="1">
    <citation type="submission" date="2021-08" db="EMBL/GenBank/DDBJ databases">
        <title>WGS assembly of Ceratopteris richardii.</title>
        <authorList>
            <person name="Marchant D.B."/>
            <person name="Chen G."/>
            <person name="Jenkins J."/>
            <person name="Shu S."/>
            <person name="Leebens-Mack J."/>
            <person name="Grimwood J."/>
            <person name="Schmutz J."/>
            <person name="Soltis P."/>
            <person name="Soltis D."/>
            <person name="Chen Z.-H."/>
        </authorList>
    </citation>
    <scope>NUCLEOTIDE SEQUENCE</scope>
    <source>
        <strain evidence="2">Whitten #5841</strain>
        <tissue evidence="2">Leaf</tissue>
    </source>
</reference>
<dbReference type="Proteomes" id="UP000825935">
    <property type="component" value="Chromosome 36"/>
</dbReference>
<evidence type="ECO:0000313" key="2">
    <source>
        <dbReference type="EMBL" id="KAH7281851.1"/>
    </source>
</evidence>
<evidence type="ECO:0000256" key="1">
    <source>
        <dbReference type="SAM" id="Phobius"/>
    </source>
</evidence>
<proteinExistence type="predicted"/>
<keyword evidence="1" id="KW-1133">Transmembrane helix</keyword>
<gene>
    <name evidence="2" type="ORF">KP509_36G066500</name>
</gene>
<comment type="caution">
    <text evidence="2">The sequence shown here is derived from an EMBL/GenBank/DDBJ whole genome shotgun (WGS) entry which is preliminary data.</text>
</comment>
<accession>A0A8T2QFA5</accession>
<dbReference type="AlphaFoldDB" id="A0A8T2QFA5"/>
<sequence length="112" mass="13236">MQYDVLYFLRSDRRSSYRRFCAGTPSVYKRGWRKATSNLSDTLKEVLRLKNQINWQQALLGGLHHLCFALLCFYFGLKGTRMILWSFNNCRLILSIVCQTRAYQVMCIEILL</sequence>
<dbReference type="EMBL" id="CM035441">
    <property type="protein sequence ID" value="KAH7281851.1"/>
    <property type="molecule type" value="Genomic_DNA"/>
</dbReference>
<name>A0A8T2QFA5_CERRI</name>
<protein>
    <submittedName>
        <fullName evidence="2">Uncharacterized protein</fullName>
    </submittedName>
</protein>
<feature type="transmembrane region" description="Helical" evidence="1">
    <location>
        <begin position="58"/>
        <end position="77"/>
    </location>
</feature>
<evidence type="ECO:0000313" key="3">
    <source>
        <dbReference type="Proteomes" id="UP000825935"/>
    </source>
</evidence>
<keyword evidence="1" id="KW-0812">Transmembrane</keyword>
<keyword evidence="1" id="KW-0472">Membrane</keyword>
<organism evidence="2 3">
    <name type="scientific">Ceratopteris richardii</name>
    <name type="common">Triangle waterfern</name>
    <dbReference type="NCBI Taxonomy" id="49495"/>
    <lineage>
        <taxon>Eukaryota</taxon>
        <taxon>Viridiplantae</taxon>
        <taxon>Streptophyta</taxon>
        <taxon>Embryophyta</taxon>
        <taxon>Tracheophyta</taxon>
        <taxon>Polypodiopsida</taxon>
        <taxon>Polypodiidae</taxon>
        <taxon>Polypodiales</taxon>
        <taxon>Pteridineae</taxon>
        <taxon>Pteridaceae</taxon>
        <taxon>Parkerioideae</taxon>
        <taxon>Ceratopteris</taxon>
    </lineage>
</organism>
<keyword evidence="3" id="KW-1185">Reference proteome</keyword>